<dbReference type="Pfam" id="PF02469">
    <property type="entry name" value="Fasciclin"/>
    <property type="match status" value="1"/>
</dbReference>
<dbReference type="FunFam" id="2.30.180.10:FF:000009">
    <property type="entry name" value="Fasciclin-like arabinogalactan protein 11"/>
    <property type="match status" value="1"/>
</dbReference>
<dbReference type="GO" id="GO:0009834">
    <property type="term" value="P:plant-type secondary cell wall biogenesis"/>
    <property type="evidence" value="ECO:0007669"/>
    <property type="project" value="TreeGrafter"/>
</dbReference>
<feature type="region of interest" description="Disordered" evidence="8">
    <location>
        <begin position="209"/>
        <end position="238"/>
    </location>
</feature>
<dbReference type="PANTHER" id="PTHR32077:SF51">
    <property type="entry name" value="FASCICLIN DOMAIN PROTEIN"/>
    <property type="match status" value="1"/>
</dbReference>
<keyword evidence="3" id="KW-1003">Cell membrane</keyword>
<evidence type="ECO:0000256" key="9">
    <source>
        <dbReference type="SAM" id="SignalP"/>
    </source>
</evidence>
<feature type="signal peptide" evidence="9">
    <location>
        <begin position="1"/>
        <end position="18"/>
    </location>
</feature>
<sequence>MKLLVLFSLLLLIPFSSLYSTTLAQAPVAAPSKPIVQALSQSPSSSDTSDSSPDDLIRILRKAKSFNILIRLMKTTQLINQLDAQLITIKSGGLTIFAPDDSSFSNLKVGFLNSLADNQKIELLQFHVLPTYVSSSNFDSLSNPVRTLAGDNPDRLQLNVTAYGNNVNISTGVVNATITGVIYSDKVLAIYHVDKVLLPLDFFKPKPPAPAPSPSIAPKTDNDNSSADDSLGTSKDSSGAWSLTSSLGTTLVSLGFSLVALVIISS</sequence>
<proteinExistence type="inferred from homology"/>
<evidence type="ECO:0000313" key="11">
    <source>
        <dbReference type="EMBL" id="QCD88222.1"/>
    </source>
</evidence>
<keyword evidence="4" id="KW-0449">Lipoprotein</keyword>
<dbReference type="InterPro" id="IPR045003">
    <property type="entry name" value="FLA_A"/>
</dbReference>
<feature type="chain" id="PRO_5020040774" description="FAS1 domain-containing protein" evidence="9">
    <location>
        <begin position="19"/>
        <end position="266"/>
    </location>
</feature>
<comment type="similarity">
    <text evidence="2">Belongs to the fasciclin-like AGP family.</text>
</comment>
<evidence type="ECO:0000256" key="6">
    <source>
        <dbReference type="ARBA" id="ARBA00023136"/>
    </source>
</evidence>
<name>A0A4D6LHV2_VIGUN</name>
<dbReference type="PANTHER" id="PTHR32077">
    <property type="entry name" value="FASCICLIN-LIKE ARABINOGALACTAN PROTEIN"/>
    <property type="match status" value="1"/>
</dbReference>
<evidence type="ECO:0000256" key="8">
    <source>
        <dbReference type="SAM" id="MobiDB-lite"/>
    </source>
</evidence>
<feature type="domain" description="FAS1" evidence="10">
    <location>
        <begin position="53"/>
        <end position="197"/>
    </location>
</feature>
<keyword evidence="5 9" id="KW-0732">Signal</keyword>
<dbReference type="AlphaFoldDB" id="A0A4D6LHV2"/>
<evidence type="ECO:0000256" key="4">
    <source>
        <dbReference type="ARBA" id="ARBA00022622"/>
    </source>
</evidence>
<gene>
    <name evidence="11" type="ORF">DEO72_LG3g2764</name>
</gene>
<reference evidence="11 12" key="1">
    <citation type="submission" date="2019-04" db="EMBL/GenBank/DDBJ databases">
        <title>An improved genome assembly and genetic linkage map for asparagus bean, Vigna unguiculata ssp. sesquipedialis.</title>
        <authorList>
            <person name="Xia Q."/>
            <person name="Zhang R."/>
            <person name="Dong Y."/>
        </authorList>
    </citation>
    <scope>NUCLEOTIDE SEQUENCE [LARGE SCALE GENOMIC DNA]</scope>
    <source>
        <tissue evidence="11">Leaf</tissue>
    </source>
</reference>
<comment type="function">
    <text evidence="7">May be a cell surface adhesion protein.</text>
</comment>
<dbReference type="GO" id="GO:0098552">
    <property type="term" value="C:side of membrane"/>
    <property type="evidence" value="ECO:0007669"/>
    <property type="project" value="UniProtKB-KW"/>
</dbReference>
<keyword evidence="4" id="KW-0336">GPI-anchor</keyword>
<dbReference type="InterPro" id="IPR036378">
    <property type="entry name" value="FAS1_dom_sf"/>
</dbReference>
<evidence type="ECO:0000256" key="2">
    <source>
        <dbReference type="ARBA" id="ARBA00007843"/>
    </source>
</evidence>
<dbReference type="InterPro" id="IPR000782">
    <property type="entry name" value="FAS1_domain"/>
</dbReference>
<organism evidence="11 12">
    <name type="scientific">Vigna unguiculata</name>
    <name type="common">Cowpea</name>
    <dbReference type="NCBI Taxonomy" id="3917"/>
    <lineage>
        <taxon>Eukaryota</taxon>
        <taxon>Viridiplantae</taxon>
        <taxon>Streptophyta</taxon>
        <taxon>Embryophyta</taxon>
        <taxon>Tracheophyta</taxon>
        <taxon>Spermatophyta</taxon>
        <taxon>Magnoliopsida</taxon>
        <taxon>eudicotyledons</taxon>
        <taxon>Gunneridae</taxon>
        <taxon>Pentapetalae</taxon>
        <taxon>rosids</taxon>
        <taxon>fabids</taxon>
        <taxon>Fabales</taxon>
        <taxon>Fabaceae</taxon>
        <taxon>Papilionoideae</taxon>
        <taxon>50 kb inversion clade</taxon>
        <taxon>NPAAA clade</taxon>
        <taxon>indigoferoid/millettioid clade</taxon>
        <taxon>Phaseoleae</taxon>
        <taxon>Vigna</taxon>
    </lineage>
</organism>
<dbReference type="OrthoDB" id="286301at2759"/>
<accession>A0A4D6LHV2</accession>
<evidence type="ECO:0000256" key="5">
    <source>
        <dbReference type="ARBA" id="ARBA00022729"/>
    </source>
</evidence>
<evidence type="ECO:0000256" key="1">
    <source>
        <dbReference type="ARBA" id="ARBA00004609"/>
    </source>
</evidence>
<dbReference type="GO" id="GO:0005886">
    <property type="term" value="C:plasma membrane"/>
    <property type="evidence" value="ECO:0007669"/>
    <property type="project" value="UniProtKB-SubCell"/>
</dbReference>
<keyword evidence="6" id="KW-0472">Membrane</keyword>
<dbReference type="PROSITE" id="PS50213">
    <property type="entry name" value="FAS1"/>
    <property type="match status" value="1"/>
</dbReference>
<keyword evidence="4" id="KW-0325">Glycoprotein</keyword>
<dbReference type="Gene3D" id="2.30.180.10">
    <property type="entry name" value="FAS1 domain"/>
    <property type="match status" value="1"/>
</dbReference>
<dbReference type="SMART" id="SM00554">
    <property type="entry name" value="FAS1"/>
    <property type="match status" value="1"/>
</dbReference>
<dbReference type="Gramene" id="Vigun11g144200.1.v1.2">
    <property type="protein sequence ID" value="Vigun11g144200.1.v1.2.CDS.1"/>
    <property type="gene ID" value="Vigun11g144200.v1.2"/>
</dbReference>
<evidence type="ECO:0000313" key="12">
    <source>
        <dbReference type="Proteomes" id="UP000501690"/>
    </source>
</evidence>
<evidence type="ECO:0000259" key="10">
    <source>
        <dbReference type="PROSITE" id="PS50213"/>
    </source>
</evidence>
<protein>
    <recommendedName>
        <fullName evidence="10">FAS1 domain-containing protein</fullName>
    </recommendedName>
</protein>
<feature type="compositionally biased region" description="Polar residues" evidence="8">
    <location>
        <begin position="223"/>
        <end position="236"/>
    </location>
</feature>
<keyword evidence="12" id="KW-1185">Reference proteome</keyword>
<evidence type="ECO:0000256" key="3">
    <source>
        <dbReference type="ARBA" id="ARBA00022475"/>
    </source>
</evidence>
<evidence type="ECO:0000256" key="7">
    <source>
        <dbReference type="ARBA" id="ARBA00024686"/>
    </source>
</evidence>
<comment type="subcellular location">
    <subcellularLocation>
        <location evidence="1">Cell membrane</location>
        <topology evidence="1">Lipid-anchor</topology>
        <topology evidence="1">GPI-anchor</topology>
    </subcellularLocation>
</comment>
<dbReference type="EMBL" id="CP039347">
    <property type="protein sequence ID" value="QCD88222.1"/>
    <property type="molecule type" value="Genomic_DNA"/>
</dbReference>
<dbReference type="Proteomes" id="UP000501690">
    <property type="component" value="Linkage Group LG3"/>
</dbReference>
<dbReference type="SUPFAM" id="SSF82153">
    <property type="entry name" value="FAS1 domain"/>
    <property type="match status" value="1"/>
</dbReference>